<evidence type="ECO:0000259" key="8">
    <source>
        <dbReference type="PROSITE" id="PS50850"/>
    </source>
</evidence>
<evidence type="ECO:0000256" key="7">
    <source>
        <dbReference type="SAM" id="Phobius"/>
    </source>
</evidence>
<feature type="domain" description="Major facilitator superfamily (MFS) profile" evidence="8">
    <location>
        <begin position="5"/>
        <end position="380"/>
    </location>
</feature>
<keyword evidence="5 7" id="KW-1133">Transmembrane helix</keyword>
<evidence type="ECO:0000313" key="10">
    <source>
        <dbReference type="Proteomes" id="UP000051330"/>
    </source>
</evidence>
<keyword evidence="4 7" id="KW-0812">Transmembrane</keyword>
<dbReference type="GO" id="GO:0005886">
    <property type="term" value="C:plasma membrane"/>
    <property type="evidence" value="ECO:0007669"/>
    <property type="project" value="UniProtKB-SubCell"/>
</dbReference>
<evidence type="ECO:0000256" key="5">
    <source>
        <dbReference type="ARBA" id="ARBA00022989"/>
    </source>
</evidence>
<evidence type="ECO:0000256" key="1">
    <source>
        <dbReference type="ARBA" id="ARBA00004651"/>
    </source>
</evidence>
<dbReference type="InterPro" id="IPR020846">
    <property type="entry name" value="MFS_dom"/>
</dbReference>
<dbReference type="AlphaFoldDB" id="A0A0R1MLM3"/>
<feature type="transmembrane region" description="Helical" evidence="7">
    <location>
        <begin position="128"/>
        <end position="150"/>
    </location>
</feature>
<comment type="subcellular location">
    <subcellularLocation>
        <location evidence="1">Cell membrane</location>
        <topology evidence="1">Multi-pass membrane protein</topology>
    </subcellularLocation>
</comment>
<feature type="transmembrane region" description="Helical" evidence="7">
    <location>
        <begin position="162"/>
        <end position="182"/>
    </location>
</feature>
<dbReference type="PATRIC" id="fig|1423792.3.peg.1531"/>
<feature type="transmembrane region" description="Helical" evidence="7">
    <location>
        <begin position="203"/>
        <end position="222"/>
    </location>
</feature>
<dbReference type="EMBL" id="AZEC01000020">
    <property type="protein sequence ID" value="KRL08748.1"/>
    <property type="molecule type" value="Genomic_DNA"/>
</dbReference>
<evidence type="ECO:0000313" key="9">
    <source>
        <dbReference type="EMBL" id="KRL08748.1"/>
    </source>
</evidence>
<dbReference type="PANTHER" id="PTHR23514">
    <property type="entry name" value="BYPASS OF STOP CODON PROTEIN 6"/>
    <property type="match status" value="1"/>
</dbReference>
<keyword evidence="3" id="KW-0813">Transport</keyword>
<dbReference type="PANTHER" id="PTHR23514:SF3">
    <property type="entry name" value="BYPASS OF STOP CODON PROTEIN 6"/>
    <property type="match status" value="1"/>
</dbReference>
<reference evidence="9 10" key="1">
    <citation type="journal article" date="2015" name="Genome Announc.">
        <title>Expanding the biotechnology potential of lactobacilli through comparative genomics of 213 strains and associated genera.</title>
        <authorList>
            <person name="Sun Z."/>
            <person name="Harris H.M."/>
            <person name="McCann A."/>
            <person name="Guo C."/>
            <person name="Argimon S."/>
            <person name="Zhang W."/>
            <person name="Yang X."/>
            <person name="Jeffery I.B."/>
            <person name="Cooney J.C."/>
            <person name="Kagawa T.F."/>
            <person name="Liu W."/>
            <person name="Song Y."/>
            <person name="Salvetti E."/>
            <person name="Wrobel A."/>
            <person name="Rasinkangas P."/>
            <person name="Parkhill J."/>
            <person name="Rea M.C."/>
            <person name="O'Sullivan O."/>
            <person name="Ritari J."/>
            <person name="Douillard F.P."/>
            <person name="Paul Ross R."/>
            <person name="Yang R."/>
            <person name="Briner A.E."/>
            <person name="Felis G.E."/>
            <person name="de Vos W.M."/>
            <person name="Barrangou R."/>
            <person name="Klaenhammer T.R."/>
            <person name="Caufield P.W."/>
            <person name="Cui Y."/>
            <person name="Zhang H."/>
            <person name="O'Toole P.W."/>
        </authorList>
    </citation>
    <scope>NUCLEOTIDE SEQUENCE [LARGE SCALE GENOMIC DNA]</scope>
    <source>
        <strain evidence="9 10">DSM 12744</strain>
    </source>
</reference>
<accession>A0A0R1MLM3</accession>
<protein>
    <submittedName>
        <fullName evidence="9">Transporter, major facilitator family protein</fullName>
    </submittedName>
</protein>
<name>A0A0R1MLM3_9LACO</name>
<evidence type="ECO:0000256" key="2">
    <source>
        <dbReference type="ARBA" id="ARBA00008335"/>
    </source>
</evidence>
<evidence type="ECO:0000256" key="3">
    <source>
        <dbReference type="ARBA" id="ARBA00022448"/>
    </source>
</evidence>
<gene>
    <name evidence="9" type="ORF">FD09_GL001514</name>
</gene>
<keyword evidence="10" id="KW-1185">Reference proteome</keyword>
<dbReference type="Gene3D" id="1.20.1250.20">
    <property type="entry name" value="MFS general substrate transporter like domains"/>
    <property type="match status" value="2"/>
</dbReference>
<proteinExistence type="inferred from homology"/>
<comment type="caution">
    <text evidence="9">The sequence shown here is derived from an EMBL/GenBank/DDBJ whole genome shotgun (WGS) entry which is preliminary data.</text>
</comment>
<dbReference type="PROSITE" id="PS50850">
    <property type="entry name" value="MFS"/>
    <property type="match status" value="1"/>
</dbReference>
<feature type="transmembrane region" description="Helical" evidence="7">
    <location>
        <begin position="92"/>
        <end position="116"/>
    </location>
</feature>
<dbReference type="STRING" id="1423792.FD09_GL001514"/>
<feature type="transmembrane region" description="Helical" evidence="7">
    <location>
        <begin position="274"/>
        <end position="294"/>
    </location>
</feature>
<dbReference type="RefSeq" id="WP_268873298.1">
    <property type="nucleotide sequence ID" value="NZ_AZEC01000020.1"/>
</dbReference>
<organism evidence="9 10">
    <name type="scientific">Schleiferilactobacillus perolens DSM 12744</name>
    <dbReference type="NCBI Taxonomy" id="1423792"/>
    <lineage>
        <taxon>Bacteria</taxon>
        <taxon>Bacillati</taxon>
        <taxon>Bacillota</taxon>
        <taxon>Bacilli</taxon>
        <taxon>Lactobacillales</taxon>
        <taxon>Lactobacillaceae</taxon>
        <taxon>Schleiferilactobacillus</taxon>
    </lineage>
</organism>
<dbReference type="SUPFAM" id="SSF103473">
    <property type="entry name" value="MFS general substrate transporter"/>
    <property type="match status" value="1"/>
</dbReference>
<evidence type="ECO:0000256" key="6">
    <source>
        <dbReference type="ARBA" id="ARBA00023136"/>
    </source>
</evidence>
<dbReference type="InterPro" id="IPR051788">
    <property type="entry name" value="MFS_Transporter"/>
</dbReference>
<dbReference type="InterPro" id="IPR011701">
    <property type="entry name" value="MFS"/>
</dbReference>
<dbReference type="InterPro" id="IPR036259">
    <property type="entry name" value="MFS_trans_sf"/>
</dbReference>
<comment type="similarity">
    <text evidence="2">Belongs to the major facilitator superfamily.</text>
</comment>
<sequence>MYSLLLVIIYIAFISLGLPDSLIGAGWPVMHTALHVPIAAAGMITMLIAMGTIVSSILSDRLTHRFGAGLVTAVSVLTTAIALLGFSLSQQFYMLCLWAIPYGMGAGAVDAALNNYVALHYAARHMSWLHSFWGVGAAVSPYIMGFALSSGRGWTGGYCIDGLLQIGLAAVLLLTLPLWRRASQQLPAAEKEAPSAPLHLPQIWRIPGVPFVLAAFFAYSAVEQTTGIWASSYLVQVRQVPVDTAANFASFFYLGITGGRFLSGFVADRFGDRALIRGGTILALAGIGLVALPGRRTRRIDHYRVGLCPDISRHHSRHADELWRQPLPSGNWRTDGRGLPGDRIYAPIIWLVSQPSRDGVIPILFGRFCHRDVVCDGTTE</sequence>
<dbReference type="Proteomes" id="UP000051330">
    <property type="component" value="Unassembled WGS sequence"/>
</dbReference>
<keyword evidence="6 7" id="KW-0472">Membrane</keyword>
<dbReference type="GO" id="GO:0022857">
    <property type="term" value="F:transmembrane transporter activity"/>
    <property type="evidence" value="ECO:0007669"/>
    <property type="project" value="InterPro"/>
</dbReference>
<feature type="transmembrane region" description="Helical" evidence="7">
    <location>
        <begin position="34"/>
        <end position="54"/>
    </location>
</feature>
<evidence type="ECO:0000256" key="4">
    <source>
        <dbReference type="ARBA" id="ARBA00022692"/>
    </source>
</evidence>
<feature type="transmembrane region" description="Helical" evidence="7">
    <location>
        <begin position="66"/>
        <end position="86"/>
    </location>
</feature>
<dbReference type="Pfam" id="PF07690">
    <property type="entry name" value="MFS_1"/>
    <property type="match status" value="1"/>
</dbReference>